<dbReference type="Pfam" id="PF03466">
    <property type="entry name" value="LysR_substrate"/>
    <property type="match status" value="1"/>
</dbReference>
<keyword evidence="4" id="KW-1185">Reference proteome</keyword>
<dbReference type="InterPro" id="IPR005119">
    <property type="entry name" value="LysR_subst-bd"/>
</dbReference>
<gene>
    <name evidence="3" type="ORF">CKO28_23805</name>
</gene>
<dbReference type="SUPFAM" id="SSF53850">
    <property type="entry name" value="Periplasmic binding protein-like II"/>
    <property type="match status" value="1"/>
</dbReference>
<evidence type="ECO:0000259" key="2">
    <source>
        <dbReference type="Pfam" id="PF03466"/>
    </source>
</evidence>
<name>A0ABS1DKM5_9PROT</name>
<evidence type="ECO:0000313" key="4">
    <source>
        <dbReference type="Proteomes" id="UP001296873"/>
    </source>
</evidence>
<organism evidence="3 4">
    <name type="scientific">Rhodovibrio sodomensis</name>
    <dbReference type="NCBI Taxonomy" id="1088"/>
    <lineage>
        <taxon>Bacteria</taxon>
        <taxon>Pseudomonadati</taxon>
        <taxon>Pseudomonadota</taxon>
        <taxon>Alphaproteobacteria</taxon>
        <taxon>Rhodospirillales</taxon>
        <taxon>Rhodovibrionaceae</taxon>
        <taxon>Rhodovibrio</taxon>
    </lineage>
</organism>
<evidence type="ECO:0000256" key="1">
    <source>
        <dbReference type="SAM" id="MobiDB-lite"/>
    </source>
</evidence>
<sequence length="166" mass="17653">MLQAGRSARPRPDGRAHPGLSRELADRPLLLLRRGHTLQGHALQAIPEVPPPADDSLAATSLWTLLAIVQEGIGLTLVPQLAIDAWVAGANDVALVPCSGPARVTSSWPSARPPRGKRSSARSPRFSGRHARTSPRRDRGPSACANGSHGGPATPRRHDLLMYQSV</sequence>
<protein>
    <recommendedName>
        <fullName evidence="2">LysR substrate-binding domain-containing protein</fullName>
    </recommendedName>
</protein>
<dbReference type="EMBL" id="NRRL01000138">
    <property type="protein sequence ID" value="MBK1671037.1"/>
    <property type="molecule type" value="Genomic_DNA"/>
</dbReference>
<feature type="region of interest" description="Disordered" evidence="1">
    <location>
        <begin position="1"/>
        <end position="20"/>
    </location>
</feature>
<feature type="domain" description="LysR substrate-binding" evidence="2">
    <location>
        <begin position="22"/>
        <end position="107"/>
    </location>
</feature>
<reference evidence="3 4" key="1">
    <citation type="journal article" date="2020" name="Microorganisms">
        <title>Osmotic Adaptation and Compatible Solute Biosynthesis of Phototrophic Bacteria as Revealed from Genome Analyses.</title>
        <authorList>
            <person name="Imhoff J.F."/>
            <person name="Rahn T."/>
            <person name="Kunzel S."/>
            <person name="Keller A."/>
            <person name="Neulinger S.C."/>
        </authorList>
    </citation>
    <scope>NUCLEOTIDE SEQUENCE [LARGE SCALE GENOMIC DNA]</scope>
    <source>
        <strain evidence="3 4">DSM 9895</strain>
    </source>
</reference>
<dbReference type="Proteomes" id="UP001296873">
    <property type="component" value="Unassembled WGS sequence"/>
</dbReference>
<comment type="caution">
    <text evidence="3">The sequence shown here is derived from an EMBL/GenBank/DDBJ whole genome shotgun (WGS) entry which is preliminary data.</text>
</comment>
<evidence type="ECO:0000313" key="3">
    <source>
        <dbReference type="EMBL" id="MBK1671037.1"/>
    </source>
</evidence>
<dbReference type="Gene3D" id="3.40.190.10">
    <property type="entry name" value="Periplasmic binding protein-like II"/>
    <property type="match status" value="1"/>
</dbReference>
<feature type="region of interest" description="Disordered" evidence="1">
    <location>
        <begin position="102"/>
        <end position="158"/>
    </location>
</feature>
<proteinExistence type="predicted"/>
<accession>A0ABS1DKM5</accession>